<dbReference type="GO" id="GO:0004722">
    <property type="term" value="F:protein serine/threonine phosphatase activity"/>
    <property type="evidence" value="ECO:0007669"/>
    <property type="project" value="InterPro"/>
</dbReference>
<proteinExistence type="predicted"/>
<dbReference type="Gene3D" id="3.60.40.10">
    <property type="entry name" value="PPM-type phosphatase domain"/>
    <property type="match status" value="1"/>
</dbReference>
<dbReference type="SUPFAM" id="SSF81606">
    <property type="entry name" value="PP2C-like"/>
    <property type="match status" value="1"/>
</dbReference>
<dbReference type="Pfam" id="PF13672">
    <property type="entry name" value="PP2C_2"/>
    <property type="match status" value="1"/>
</dbReference>
<dbReference type="RefSeq" id="WP_163954446.1">
    <property type="nucleotide sequence ID" value="NZ_JAAFZH010000016.1"/>
</dbReference>
<dbReference type="EMBL" id="JAAFZH010000016">
    <property type="protein sequence ID" value="NDU98314.1"/>
    <property type="molecule type" value="Genomic_DNA"/>
</dbReference>
<accession>A0A6L9LCN9</accession>
<evidence type="ECO:0000259" key="1">
    <source>
        <dbReference type="PROSITE" id="PS51746"/>
    </source>
</evidence>
<evidence type="ECO:0000313" key="2">
    <source>
        <dbReference type="EMBL" id="NDU98314.1"/>
    </source>
</evidence>
<organism evidence="2 3">
    <name type="scientific">Spirosoma terrae</name>
    <dbReference type="NCBI Taxonomy" id="1968276"/>
    <lineage>
        <taxon>Bacteria</taxon>
        <taxon>Pseudomonadati</taxon>
        <taxon>Bacteroidota</taxon>
        <taxon>Cytophagia</taxon>
        <taxon>Cytophagales</taxon>
        <taxon>Cytophagaceae</taxon>
        <taxon>Spirosoma</taxon>
    </lineage>
</organism>
<dbReference type="AlphaFoldDB" id="A0A6L9LCN9"/>
<reference evidence="2 3" key="1">
    <citation type="submission" date="2020-02" db="EMBL/GenBank/DDBJ databases">
        <title>Draft genome sequence of two Spirosoma agri KCTC 52727 and Spirosoma terrae KCTC 52035.</title>
        <authorList>
            <person name="Rojas J."/>
            <person name="Ambika Manirajan B."/>
            <person name="Suarez C."/>
            <person name="Ratering S."/>
            <person name="Schnell S."/>
        </authorList>
    </citation>
    <scope>NUCLEOTIDE SEQUENCE [LARGE SCALE GENOMIC DNA]</scope>
    <source>
        <strain evidence="2 3">KCTC 52035</strain>
    </source>
</reference>
<feature type="domain" description="PPM-type phosphatase" evidence="1">
    <location>
        <begin position="6"/>
        <end position="269"/>
    </location>
</feature>
<evidence type="ECO:0000313" key="3">
    <source>
        <dbReference type="Proteomes" id="UP000474175"/>
    </source>
</evidence>
<dbReference type="CDD" id="cd00143">
    <property type="entry name" value="PP2Cc"/>
    <property type="match status" value="1"/>
</dbReference>
<dbReference type="SMART" id="SM00332">
    <property type="entry name" value="PP2Cc"/>
    <property type="match status" value="1"/>
</dbReference>
<dbReference type="InterPro" id="IPR015655">
    <property type="entry name" value="PP2C"/>
</dbReference>
<dbReference type="InterPro" id="IPR001932">
    <property type="entry name" value="PPM-type_phosphatase-like_dom"/>
</dbReference>
<sequence length="269" mass="29239">MFIEPTIPVAFSHIGQRAVNQDSIYPAVGQATDQSQLFIVCDGMGGADKGEIASQLLCEAFVTYATSANQQFADSTQLSAALALAYQAYDNYLKQHPFVSRMGSTLALLQFHEQGATIAHIGDSRVYQLRNGAIIFQTQDHKQVNDMVEAGIITATQAITHPWRNRLSRAVVASAGTDDAASAKPDVTCLTDIQAGDYFFLCTDGVLEQVDNYVLETILAQAIPDQAKVQAILSLCAGQTKDNYSGYLIGINQVRETNALRTSVLPERW</sequence>
<protein>
    <submittedName>
        <fullName evidence="2">Serine/threonine-protein phosphatase</fullName>
    </submittedName>
</protein>
<dbReference type="InterPro" id="IPR036457">
    <property type="entry name" value="PPM-type-like_dom_sf"/>
</dbReference>
<name>A0A6L9LCN9_9BACT</name>
<dbReference type="PANTHER" id="PTHR47992">
    <property type="entry name" value="PROTEIN PHOSPHATASE"/>
    <property type="match status" value="1"/>
</dbReference>
<dbReference type="PROSITE" id="PS51746">
    <property type="entry name" value="PPM_2"/>
    <property type="match status" value="1"/>
</dbReference>
<gene>
    <name evidence="2" type="ORF">GK108_25740</name>
</gene>
<dbReference type="Proteomes" id="UP000474175">
    <property type="component" value="Unassembled WGS sequence"/>
</dbReference>
<comment type="caution">
    <text evidence="2">The sequence shown here is derived from an EMBL/GenBank/DDBJ whole genome shotgun (WGS) entry which is preliminary data.</text>
</comment>
<dbReference type="SMART" id="SM00331">
    <property type="entry name" value="PP2C_SIG"/>
    <property type="match status" value="1"/>
</dbReference>
<keyword evidence="3" id="KW-1185">Reference proteome</keyword>